<keyword evidence="2" id="KW-1185">Reference proteome</keyword>
<organism evidence="1 2">
    <name type="scientific">Thelephora ganbajun</name>
    <name type="common">Ganba fungus</name>
    <dbReference type="NCBI Taxonomy" id="370292"/>
    <lineage>
        <taxon>Eukaryota</taxon>
        <taxon>Fungi</taxon>
        <taxon>Dikarya</taxon>
        <taxon>Basidiomycota</taxon>
        <taxon>Agaricomycotina</taxon>
        <taxon>Agaricomycetes</taxon>
        <taxon>Thelephorales</taxon>
        <taxon>Thelephoraceae</taxon>
        <taxon>Thelephora</taxon>
    </lineage>
</organism>
<comment type="caution">
    <text evidence="1">The sequence shown here is derived from an EMBL/GenBank/DDBJ whole genome shotgun (WGS) entry which is preliminary data.</text>
</comment>
<dbReference type="Proteomes" id="UP000886501">
    <property type="component" value="Unassembled WGS sequence"/>
</dbReference>
<protein>
    <submittedName>
        <fullName evidence="1">Uncharacterized protein</fullName>
    </submittedName>
</protein>
<name>A0ACB6ZQW4_THEGA</name>
<sequence length="272" mass="31499">MSNRIVFYDLSTGTHDNPKIWSPNTWKIRYALNIKKLEFETVWLEFHEVEPTIAKLGGKPTTTKPDGYVLCIRLTADRPLTQFSPCRTPWYTLPVIYDPKTKQIISDSRDIVEYLDKQYPATQKLVLDPTFEDEWEEAVFTNAIKTFPPSIFTVLHNRVSVPAAQHIRKVREAQFGDTLENLNTEEAVRQQWKGFENGYTNLSESYKKAGTTFLSKGDVPMWADLNIGSWLISQKFTYGEESKQWKSILEWDGGLWKKLNEALQVYEGKGFE</sequence>
<gene>
    <name evidence="1" type="ORF">BDM02DRAFT_322769</name>
</gene>
<dbReference type="EMBL" id="MU117971">
    <property type="protein sequence ID" value="KAF9651964.1"/>
    <property type="molecule type" value="Genomic_DNA"/>
</dbReference>
<reference evidence="1" key="2">
    <citation type="journal article" date="2020" name="Nat. Commun.">
        <title>Large-scale genome sequencing of mycorrhizal fungi provides insights into the early evolution of symbiotic traits.</title>
        <authorList>
            <person name="Miyauchi S."/>
            <person name="Kiss E."/>
            <person name="Kuo A."/>
            <person name="Drula E."/>
            <person name="Kohler A."/>
            <person name="Sanchez-Garcia M."/>
            <person name="Morin E."/>
            <person name="Andreopoulos B."/>
            <person name="Barry K.W."/>
            <person name="Bonito G."/>
            <person name="Buee M."/>
            <person name="Carver A."/>
            <person name="Chen C."/>
            <person name="Cichocki N."/>
            <person name="Clum A."/>
            <person name="Culley D."/>
            <person name="Crous P.W."/>
            <person name="Fauchery L."/>
            <person name="Girlanda M."/>
            <person name="Hayes R.D."/>
            <person name="Keri Z."/>
            <person name="LaButti K."/>
            <person name="Lipzen A."/>
            <person name="Lombard V."/>
            <person name="Magnuson J."/>
            <person name="Maillard F."/>
            <person name="Murat C."/>
            <person name="Nolan M."/>
            <person name="Ohm R.A."/>
            <person name="Pangilinan J."/>
            <person name="Pereira M.F."/>
            <person name="Perotto S."/>
            <person name="Peter M."/>
            <person name="Pfister S."/>
            <person name="Riley R."/>
            <person name="Sitrit Y."/>
            <person name="Stielow J.B."/>
            <person name="Szollosi G."/>
            <person name="Zifcakova L."/>
            <person name="Stursova M."/>
            <person name="Spatafora J.W."/>
            <person name="Tedersoo L."/>
            <person name="Vaario L.M."/>
            <person name="Yamada A."/>
            <person name="Yan M."/>
            <person name="Wang P."/>
            <person name="Xu J."/>
            <person name="Bruns T."/>
            <person name="Baldrian P."/>
            <person name="Vilgalys R."/>
            <person name="Dunand C."/>
            <person name="Henrissat B."/>
            <person name="Grigoriev I.V."/>
            <person name="Hibbett D."/>
            <person name="Nagy L.G."/>
            <person name="Martin F.M."/>
        </authorList>
    </citation>
    <scope>NUCLEOTIDE SEQUENCE</scope>
    <source>
        <strain evidence="1">P2</strain>
    </source>
</reference>
<reference evidence="1" key="1">
    <citation type="submission" date="2019-10" db="EMBL/GenBank/DDBJ databases">
        <authorList>
            <consortium name="DOE Joint Genome Institute"/>
            <person name="Kuo A."/>
            <person name="Miyauchi S."/>
            <person name="Kiss E."/>
            <person name="Drula E."/>
            <person name="Kohler A."/>
            <person name="Sanchez-Garcia M."/>
            <person name="Andreopoulos B."/>
            <person name="Barry K.W."/>
            <person name="Bonito G."/>
            <person name="Buee M."/>
            <person name="Carver A."/>
            <person name="Chen C."/>
            <person name="Cichocki N."/>
            <person name="Clum A."/>
            <person name="Culley D."/>
            <person name="Crous P.W."/>
            <person name="Fauchery L."/>
            <person name="Girlanda M."/>
            <person name="Hayes R."/>
            <person name="Keri Z."/>
            <person name="Labutti K."/>
            <person name="Lipzen A."/>
            <person name="Lombard V."/>
            <person name="Magnuson J."/>
            <person name="Maillard F."/>
            <person name="Morin E."/>
            <person name="Murat C."/>
            <person name="Nolan M."/>
            <person name="Ohm R."/>
            <person name="Pangilinan J."/>
            <person name="Pereira M."/>
            <person name="Perotto S."/>
            <person name="Peter M."/>
            <person name="Riley R."/>
            <person name="Sitrit Y."/>
            <person name="Stielow B."/>
            <person name="Szollosi G."/>
            <person name="Zifcakova L."/>
            <person name="Stursova M."/>
            <person name="Spatafora J.W."/>
            <person name="Tedersoo L."/>
            <person name="Vaario L.-M."/>
            <person name="Yamada A."/>
            <person name="Yan M."/>
            <person name="Wang P."/>
            <person name="Xu J."/>
            <person name="Bruns T."/>
            <person name="Baldrian P."/>
            <person name="Vilgalys R."/>
            <person name="Henrissat B."/>
            <person name="Grigoriev I.V."/>
            <person name="Hibbett D."/>
            <person name="Nagy L.G."/>
            <person name="Martin F.M."/>
        </authorList>
    </citation>
    <scope>NUCLEOTIDE SEQUENCE</scope>
    <source>
        <strain evidence="1">P2</strain>
    </source>
</reference>
<accession>A0ACB6ZQW4</accession>
<evidence type="ECO:0000313" key="1">
    <source>
        <dbReference type="EMBL" id="KAF9651964.1"/>
    </source>
</evidence>
<proteinExistence type="predicted"/>
<evidence type="ECO:0000313" key="2">
    <source>
        <dbReference type="Proteomes" id="UP000886501"/>
    </source>
</evidence>